<reference evidence="2" key="3">
    <citation type="journal article" date="2022" name="bioRxiv">
        <title>A global pangenome for the wheat fungal pathogen Pyrenophora tritici-repentis and prediction of effector protein structural homology.</title>
        <authorList>
            <person name="Moolhuijzen P."/>
            <person name="See P.T."/>
            <person name="Shi G."/>
            <person name="Powell H.R."/>
            <person name="Cockram J."/>
            <person name="Jorgensen L.N."/>
            <person name="Benslimane H."/>
            <person name="Strelkov S.E."/>
            <person name="Turner J."/>
            <person name="Liu Z."/>
            <person name="Moffat C.S."/>
        </authorList>
    </citation>
    <scope>NUCLEOTIDE SEQUENCE</scope>
    <source>
        <strain evidence="2">86-124</strain>
    </source>
</reference>
<protein>
    <submittedName>
        <fullName evidence="1">Uncharacterized protein</fullName>
    </submittedName>
</protein>
<dbReference type="Proteomes" id="UP000245464">
    <property type="component" value="Chromosome 2"/>
</dbReference>
<proteinExistence type="predicted"/>
<name>A0A317AJ71_9PLEO</name>
<reference evidence="1 3" key="1">
    <citation type="journal article" date="2018" name="BMC Genomics">
        <title>Comparative genomics of the wheat fungal pathogen Pyrenophora tritici-repentis reveals chromosomal variations and genome plasticity.</title>
        <authorList>
            <person name="Moolhuijzen P."/>
            <person name="See P.T."/>
            <person name="Hane J.K."/>
            <person name="Shi G."/>
            <person name="Liu Z."/>
            <person name="Oliver R.P."/>
            <person name="Moffat C.S."/>
        </authorList>
    </citation>
    <scope>NUCLEOTIDE SEQUENCE [LARGE SCALE GENOMIC DNA]</scope>
    <source>
        <strain evidence="1">M4</strain>
    </source>
</reference>
<keyword evidence="4" id="KW-1185">Reference proteome</keyword>
<dbReference type="AlphaFoldDB" id="A0A317AJ71"/>
<evidence type="ECO:0000313" key="1">
    <source>
        <dbReference type="EMBL" id="KAF7574504.1"/>
    </source>
</evidence>
<dbReference type="EMBL" id="NRDI02000002">
    <property type="protein sequence ID" value="KAI1518578.1"/>
    <property type="molecule type" value="Genomic_DNA"/>
</dbReference>
<accession>A0A317AJ71</accession>
<evidence type="ECO:0000313" key="4">
    <source>
        <dbReference type="Proteomes" id="UP000249757"/>
    </source>
</evidence>
<organism evidence="1 3">
    <name type="scientific">Pyrenophora tritici-repentis</name>
    <dbReference type="NCBI Taxonomy" id="45151"/>
    <lineage>
        <taxon>Eukaryota</taxon>
        <taxon>Fungi</taxon>
        <taxon>Dikarya</taxon>
        <taxon>Ascomycota</taxon>
        <taxon>Pezizomycotina</taxon>
        <taxon>Dothideomycetes</taxon>
        <taxon>Pleosporomycetidae</taxon>
        <taxon>Pleosporales</taxon>
        <taxon>Pleosporineae</taxon>
        <taxon>Pleosporaceae</taxon>
        <taxon>Pyrenophora</taxon>
    </lineage>
</organism>
<reference evidence="2" key="2">
    <citation type="submission" date="2021-05" db="EMBL/GenBank/DDBJ databases">
        <authorList>
            <person name="Moolhuijzen P.M."/>
            <person name="Moffat C.S."/>
        </authorList>
    </citation>
    <scope>NUCLEOTIDE SEQUENCE</scope>
    <source>
        <strain evidence="2">86-124</strain>
    </source>
</reference>
<dbReference type="Proteomes" id="UP000249757">
    <property type="component" value="Unassembled WGS sequence"/>
</dbReference>
<evidence type="ECO:0000313" key="3">
    <source>
        <dbReference type="Proteomes" id="UP000245464"/>
    </source>
</evidence>
<evidence type="ECO:0000313" key="2">
    <source>
        <dbReference type="EMBL" id="KAI1518578.1"/>
    </source>
</evidence>
<sequence length="96" mass="10569">MSSTSSPAGHESTSIASLSSRVSQLSVSIVSYLDTNGYDQPDFSRSRCSTMVPETREYEALRNQMNNAILDLYLLVNGPKNIFRTQNYLVGDQAAT</sequence>
<gene>
    <name evidence="2" type="ORF">Ptr86124_001706</name>
    <name evidence="1" type="ORF">PtrM4_061270</name>
</gene>
<reference evidence="4" key="4">
    <citation type="journal article" date="2022" name="Microb. Genom.">
        <title>A global pangenome for the wheat fungal pathogen Pyrenophora tritici-repentis and prediction of effector protein structural homology.</title>
        <authorList>
            <person name="Moolhuijzen P.M."/>
            <person name="See P.T."/>
            <person name="Shi G."/>
            <person name="Powell H.R."/>
            <person name="Cockram J."/>
            <person name="Jorgensen L.N."/>
            <person name="Benslimane H."/>
            <person name="Strelkov S.E."/>
            <person name="Turner J."/>
            <person name="Liu Z."/>
            <person name="Moffat C.S."/>
        </authorList>
    </citation>
    <scope>NUCLEOTIDE SEQUENCE [LARGE SCALE GENOMIC DNA]</scope>
</reference>
<dbReference type="EMBL" id="NQIK02000002">
    <property type="protein sequence ID" value="KAF7574504.1"/>
    <property type="molecule type" value="Genomic_DNA"/>
</dbReference>
<comment type="caution">
    <text evidence="1">The sequence shown here is derived from an EMBL/GenBank/DDBJ whole genome shotgun (WGS) entry which is preliminary data.</text>
</comment>